<dbReference type="AlphaFoldDB" id="A0A7V8VGZ5"/>
<name>A0A7V8VGZ5_9BACT</name>
<feature type="region of interest" description="Disordered" evidence="1">
    <location>
        <begin position="29"/>
        <end position="133"/>
    </location>
</feature>
<dbReference type="EMBL" id="JACEFB010000018">
    <property type="protein sequence ID" value="MBA2227747.1"/>
    <property type="molecule type" value="Genomic_DNA"/>
</dbReference>
<feature type="compositionally biased region" description="Low complexity" evidence="1">
    <location>
        <begin position="156"/>
        <end position="171"/>
    </location>
</feature>
<keyword evidence="2" id="KW-0732">Signal</keyword>
<evidence type="ECO:0000256" key="1">
    <source>
        <dbReference type="SAM" id="MobiDB-lite"/>
    </source>
</evidence>
<feature type="region of interest" description="Disordered" evidence="1">
    <location>
        <begin position="152"/>
        <end position="226"/>
    </location>
</feature>
<evidence type="ECO:0000313" key="4">
    <source>
        <dbReference type="Proteomes" id="UP000542342"/>
    </source>
</evidence>
<protein>
    <submittedName>
        <fullName evidence="3">Uncharacterized protein</fullName>
    </submittedName>
</protein>
<gene>
    <name evidence="3" type="ORF">H0921_16430</name>
</gene>
<dbReference type="RefSeq" id="WP_194539607.1">
    <property type="nucleotide sequence ID" value="NZ_JACEFB010000018.1"/>
</dbReference>
<dbReference type="Proteomes" id="UP000542342">
    <property type="component" value="Unassembled WGS sequence"/>
</dbReference>
<sequence length="375" mass="36974">MLWMRWKLLAGGLAVSLGGLAALAGPCTRTDNSKGSAPGSAASAPAPRPLESAQHAEAKGTVSSSEATAPPALAASESVPLPPVGGPARAPASSGPAPDGPPPPASIPAAPGSIPPASASNSAAGPEGEAISVPAPPAIAMPIPAPPAGLTPVPAPSASVASPTQAVQPVLPEVPPPAAVGSSASSSGVSSHGERTGPATPMTPPAPPALPEAAPSPAAVPPAAVQPAVPVPSAPPAVEKPVVHREAAALPQLAQVSQRFRVLLRVGEGEPAFEVRCGDDLMLKVVCERVDVKSAAEPGEGLASVKAMGRVRFVGFGAEGTCEELSFLAGDGSVQLQGRVVVRVKDKLGRVESELSGESLRYRIDPAAMGGVLRP</sequence>
<feature type="compositionally biased region" description="Pro residues" evidence="1">
    <location>
        <begin position="201"/>
        <end position="210"/>
    </location>
</feature>
<proteinExistence type="predicted"/>
<feature type="chain" id="PRO_5030717747" evidence="2">
    <location>
        <begin position="25"/>
        <end position="375"/>
    </location>
</feature>
<feature type="compositionally biased region" description="Low complexity" evidence="1">
    <location>
        <begin position="211"/>
        <end position="226"/>
    </location>
</feature>
<evidence type="ECO:0000313" key="3">
    <source>
        <dbReference type="EMBL" id="MBA2227747.1"/>
    </source>
</evidence>
<reference evidence="3 4" key="1">
    <citation type="submission" date="2020-07" db="EMBL/GenBank/DDBJ databases">
        <title>Thermogemmata thermophila gen. nov., sp. nov., a novel moderate thermophilic planctomycete from a Kamchatka hot spring.</title>
        <authorList>
            <person name="Elcheninov A.G."/>
            <person name="Podosokorskaya O.A."/>
            <person name="Kovaleva O.L."/>
            <person name="Novikov A."/>
            <person name="Bonch-Osmolovskaya E.A."/>
            <person name="Toshchakov S.V."/>
            <person name="Kublanov I.V."/>
        </authorList>
    </citation>
    <scope>NUCLEOTIDE SEQUENCE [LARGE SCALE GENOMIC DNA]</scope>
    <source>
        <strain evidence="3 4">2918</strain>
    </source>
</reference>
<feature type="compositionally biased region" description="Low complexity" evidence="1">
    <location>
        <begin position="36"/>
        <end position="53"/>
    </location>
</feature>
<feature type="compositionally biased region" description="Low complexity" evidence="1">
    <location>
        <begin position="86"/>
        <end position="97"/>
    </location>
</feature>
<evidence type="ECO:0000256" key="2">
    <source>
        <dbReference type="SAM" id="SignalP"/>
    </source>
</evidence>
<accession>A0A7V8VGZ5</accession>
<feature type="signal peptide" evidence="2">
    <location>
        <begin position="1"/>
        <end position="24"/>
    </location>
</feature>
<feature type="compositionally biased region" description="Low complexity" evidence="1">
    <location>
        <begin position="107"/>
        <end position="130"/>
    </location>
</feature>
<feature type="compositionally biased region" description="Low complexity" evidence="1">
    <location>
        <begin position="179"/>
        <end position="191"/>
    </location>
</feature>
<comment type="caution">
    <text evidence="3">The sequence shown here is derived from an EMBL/GenBank/DDBJ whole genome shotgun (WGS) entry which is preliminary data.</text>
</comment>
<organism evidence="3 4">
    <name type="scientific">Thermogemmata fonticola</name>
    <dbReference type="NCBI Taxonomy" id="2755323"/>
    <lineage>
        <taxon>Bacteria</taxon>
        <taxon>Pseudomonadati</taxon>
        <taxon>Planctomycetota</taxon>
        <taxon>Planctomycetia</taxon>
        <taxon>Gemmatales</taxon>
        <taxon>Gemmataceae</taxon>
        <taxon>Thermogemmata</taxon>
    </lineage>
</organism>
<keyword evidence="4" id="KW-1185">Reference proteome</keyword>